<protein>
    <submittedName>
        <fullName evidence="1">Uncharacterized protein</fullName>
    </submittedName>
</protein>
<accession>A0ABR1EQ21</accession>
<comment type="caution">
    <text evidence="1">The sequence shown here is derived from an EMBL/GenBank/DDBJ whole genome shotgun (WGS) entry which is preliminary data.</text>
</comment>
<evidence type="ECO:0000313" key="2">
    <source>
        <dbReference type="Proteomes" id="UP001303046"/>
    </source>
</evidence>
<dbReference type="Proteomes" id="UP001303046">
    <property type="component" value="Unassembled WGS sequence"/>
</dbReference>
<organism evidence="1 2">
    <name type="scientific">Necator americanus</name>
    <name type="common">Human hookworm</name>
    <dbReference type="NCBI Taxonomy" id="51031"/>
    <lineage>
        <taxon>Eukaryota</taxon>
        <taxon>Metazoa</taxon>
        <taxon>Ecdysozoa</taxon>
        <taxon>Nematoda</taxon>
        <taxon>Chromadorea</taxon>
        <taxon>Rhabditida</taxon>
        <taxon>Rhabditina</taxon>
        <taxon>Rhabditomorpha</taxon>
        <taxon>Strongyloidea</taxon>
        <taxon>Ancylostomatidae</taxon>
        <taxon>Bunostominae</taxon>
        <taxon>Necator</taxon>
    </lineage>
</organism>
<keyword evidence="2" id="KW-1185">Reference proteome</keyword>
<proteinExistence type="predicted"/>
<dbReference type="EMBL" id="JAVFWL010000006">
    <property type="protein sequence ID" value="KAK6763981.1"/>
    <property type="molecule type" value="Genomic_DNA"/>
</dbReference>
<gene>
    <name evidence="1" type="primary">Necator_chrX.g24515</name>
    <name evidence="1" type="ORF">RB195_024350</name>
</gene>
<sequence>MHKLKPANKAKPLEQLPMIITRHDRSNCTNVFIPAPLPYAGLTAVILATVLMSASARYAQAGSCVDSKCHTMPSNETVHENGEGYEGSVDETIRDEQVNITVISLQNLTITVINQRYLNGPPSLDVRALPSLPLVSFPRYCHPRCCQVCREQLRRYSIALSYPLSNGYGERAVEKLCLSLTGASIVTIG</sequence>
<name>A0ABR1EQ21_NECAM</name>
<reference evidence="1 2" key="1">
    <citation type="submission" date="2023-08" db="EMBL/GenBank/DDBJ databases">
        <title>A Necator americanus chromosomal reference genome.</title>
        <authorList>
            <person name="Ilik V."/>
            <person name="Petrzelkova K.J."/>
            <person name="Pardy F."/>
            <person name="Fuh T."/>
            <person name="Niatou-Singa F.S."/>
            <person name="Gouil Q."/>
            <person name="Baker L."/>
            <person name="Ritchie M.E."/>
            <person name="Jex A.R."/>
            <person name="Gazzola D."/>
            <person name="Li H."/>
            <person name="Toshio Fujiwara R."/>
            <person name="Zhan B."/>
            <person name="Aroian R.V."/>
            <person name="Pafco B."/>
            <person name="Schwarz E.M."/>
        </authorList>
    </citation>
    <scope>NUCLEOTIDE SEQUENCE [LARGE SCALE GENOMIC DNA]</scope>
    <source>
        <strain evidence="1 2">Aroian</strain>
        <tissue evidence="1">Whole animal</tissue>
    </source>
</reference>
<evidence type="ECO:0000313" key="1">
    <source>
        <dbReference type="EMBL" id="KAK6763981.1"/>
    </source>
</evidence>